<dbReference type="Proteomes" id="UP001057738">
    <property type="component" value="Chromosome"/>
</dbReference>
<proteinExistence type="predicted"/>
<accession>A0ABY5PYE9</accession>
<keyword evidence="2" id="KW-1185">Reference proteome</keyword>
<dbReference type="GeneID" id="95575680"/>
<protein>
    <submittedName>
        <fullName evidence="1">Uncharacterized protein</fullName>
    </submittedName>
</protein>
<evidence type="ECO:0000313" key="2">
    <source>
        <dbReference type="Proteomes" id="UP001057738"/>
    </source>
</evidence>
<gene>
    <name evidence="1" type="ORF">NRK68_19500</name>
</gene>
<reference evidence="1" key="1">
    <citation type="submission" date="2022-08" db="EMBL/GenBank/DDBJ databases">
        <authorList>
            <person name="Tian L."/>
        </authorList>
    </citation>
    <scope>NUCLEOTIDE SEQUENCE</scope>
    <source>
        <strain evidence="1">CM253</strain>
    </source>
</reference>
<dbReference type="RefSeq" id="WP_183067031.1">
    <property type="nucleotide sequence ID" value="NZ_CP102514.1"/>
</dbReference>
<evidence type="ECO:0000313" key="1">
    <source>
        <dbReference type="EMBL" id="UUY49197.1"/>
    </source>
</evidence>
<name>A0ABY5PYE9_9ACTN</name>
<sequence length="159" mass="16725">MSPIAVEGPELNLGTSGTYLLLARPKIDPTQPGVITAAREAGVSPEEFAGPGDVWTLIYEAEDEGDGDGFELPGARDTEADAFAEQLQQALAAAEPFTVEAGNFLRLDARPAGADWTVTAHITPPEGEEDGPAARTLELGALPAADLLAELEQFRRELA</sequence>
<organism evidence="1 2">
    <name type="scientific">Streptomyces yangpuensis</name>
    <dbReference type="NCBI Taxonomy" id="1648182"/>
    <lineage>
        <taxon>Bacteria</taxon>
        <taxon>Bacillati</taxon>
        <taxon>Actinomycetota</taxon>
        <taxon>Actinomycetes</taxon>
        <taxon>Kitasatosporales</taxon>
        <taxon>Streptomycetaceae</taxon>
        <taxon>Streptomyces</taxon>
    </lineage>
</organism>
<dbReference type="EMBL" id="CP102514">
    <property type="protein sequence ID" value="UUY49197.1"/>
    <property type="molecule type" value="Genomic_DNA"/>
</dbReference>